<accession>A0A327KED1</accession>
<evidence type="ECO:0000256" key="4">
    <source>
        <dbReference type="ARBA" id="ARBA00023237"/>
    </source>
</evidence>
<reference evidence="7 8" key="1">
    <citation type="submission" date="2017-07" db="EMBL/GenBank/DDBJ databases">
        <title>Draft Genome Sequences of Select Purple Nonsulfur Bacteria.</title>
        <authorList>
            <person name="Lasarre B."/>
            <person name="Mckinlay J.B."/>
        </authorList>
    </citation>
    <scope>NUCLEOTIDE SEQUENCE [LARGE SCALE GENOMIC DNA]</scope>
    <source>
        <strain evidence="7 8">DSM 5909</strain>
    </source>
</reference>
<comment type="caution">
    <text evidence="7">The sequence shown here is derived from an EMBL/GenBank/DDBJ whole genome shotgun (WGS) entry which is preliminary data.</text>
</comment>
<evidence type="ECO:0000313" key="8">
    <source>
        <dbReference type="Proteomes" id="UP000249130"/>
    </source>
</evidence>
<protein>
    <recommendedName>
        <fullName evidence="6">Outer membrane protein beta-barrel domain-containing protein</fullName>
    </recommendedName>
</protein>
<evidence type="ECO:0000313" key="7">
    <source>
        <dbReference type="EMBL" id="RAI36491.1"/>
    </source>
</evidence>
<sequence length="271" mass="28100">MSPLWRDPGVPFAHGIDQRGVIMKQVLLTTAALLALTGSTFAADMAVKAPPAPIPAPVFSWSGCYIGAHVGGGVLHDDTTVGFGLAVAGRGAGAVAGGQLGCNYQTGLFVFGIEGEGYWSGLKVEEDSNYGPGFATSFEAKNKWDATVAARFGYALDRTLVYGKIGWAWGGFDYSSTVTTGGVVAGTAGASGTLDGLLLGVGAEYAFAPNWTTKFEYNYIGYGSKSLDWSACDGGGCGYVGSYPVSADKHIFKVGVNYLFNFGGAPVVARY</sequence>
<evidence type="ECO:0000256" key="3">
    <source>
        <dbReference type="ARBA" id="ARBA00023136"/>
    </source>
</evidence>
<dbReference type="Pfam" id="PF13505">
    <property type="entry name" value="OMP_b-brl"/>
    <property type="match status" value="1"/>
</dbReference>
<dbReference type="OrthoDB" id="9760333at2"/>
<comment type="subcellular location">
    <subcellularLocation>
        <location evidence="1">Cell outer membrane</location>
    </subcellularLocation>
</comment>
<comment type="similarity">
    <text evidence="5">Belongs to the Omp25/RopB family.</text>
</comment>
<keyword evidence="3" id="KW-0472">Membrane</keyword>
<dbReference type="InterPro" id="IPR027385">
    <property type="entry name" value="Beta-barrel_OMP"/>
</dbReference>
<dbReference type="Proteomes" id="UP000249130">
    <property type="component" value="Unassembled WGS sequence"/>
</dbReference>
<evidence type="ECO:0000259" key="6">
    <source>
        <dbReference type="Pfam" id="PF13505"/>
    </source>
</evidence>
<organism evidence="7 8">
    <name type="scientific">Rhodoplanes roseus</name>
    <dbReference type="NCBI Taxonomy" id="29409"/>
    <lineage>
        <taxon>Bacteria</taxon>
        <taxon>Pseudomonadati</taxon>
        <taxon>Pseudomonadota</taxon>
        <taxon>Alphaproteobacteria</taxon>
        <taxon>Hyphomicrobiales</taxon>
        <taxon>Nitrobacteraceae</taxon>
        <taxon>Rhodoplanes</taxon>
    </lineage>
</organism>
<evidence type="ECO:0000256" key="1">
    <source>
        <dbReference type="ARBA" id="ARBA00004442"/>
    </source>
</evidence>
<proteinExistence type="inferred from homology"/>
<dbReference type="InterPro" id="IPR011250">
    <property type="entry name" value="OMP/PagP_B-barrel"/>
</dbReference>
<dbReference type="Gene3D" id="2.40.160.20">
    <property type="match status" value="1"/>
</dbReference>
<dbReference type="InterPro" id="IPR051692">
    <property type="entry name" value="OMP-like"/>
</dbReference>
<gene>
    <name evidence="7" type="ORF">CH341_30335</name>
</gene>
<dbReference type="PANTHER" id="PTHR34001:SF3">
    <property type="entry name" value="BLL7405 PROTEIN"/>
    <property type="match status" value="1"/>
</dbReference>
<keyword evidence="8" id="KW-1185">Reference proteome</keyword>
<feature type="domain" description="Outer membrane protein beta-barrel" evidence="6">
    <location>
        <begin position="53"/>
        <end position="260"/>
    </location>
</feature>
<dbReference type="SUPFAM" id="SSF56925">
    <property type="entry name" value="OMPA-like"/>
    <property type="match status" value="1"/>
</dbReference>
<keyword evidence="4" id="KW-0998">Cell outer membrane</keyword>
<dbReference type="AlphaFoldDB" id="A0A327KED1"/>
<dbReference type="PANTHER" id="PTHR34001">
    <property type="entry name" value="BLL7405 PROTEIN"/>
    <property type="match status" value="1"/>
</dbReference>
<name>A0A327KED1_9BRAD</name>
<dbReference type="GO" id="GO:0009279">
    <property type="term" value="C:cell outer membrane"/>
    <property type="evidence" value="ECO:0007669"/>
    <property type="project" value="UniProtKB-SubCell"/>
</dbReference>
<evidence type="ECO:0000256" key="5">
    <source>
        <dbReference type="ARBA" id="ARBA00038306"/>
    </source>
</evidence>
<keyword evidence="2" id="KW-0732">Signal</keyword>
<dbReference type="EMBL" id="NPEX01000490">
    <property type="protein sequence ID" value="RAI36491.1"/>
    <property type="molecule type" value="Genomic_DNA"/>
</dbReference>
<evidence type="ECO:0000256" key="2">
    <source>
        <dbReference type="ARBA" id="ARBA00022729"/>
    </source>
</evidence>